<dbReference type="EMBL" id="BKCJ010329370">
    <property type="protein sequence ID" value="GEZ83021.1"/>
    <property type="molecule type" value="Genomic_DNA"/>
</dbReference>
<accession>A0A699IPC8</accession>
<reference evidence="1" key="1">
    <citation type="journal article" date="2019" name="Sci. Rep.">
        <title>Draft genome of Tanacetum cinerariifolium, the natural source of mosquito coil.</title>
        <authorList>
            <person name="Yamashiro T."/>
            <person name="Shiraishi A."/>
            <person name="Satake H."/>
            <person name="Nakayama K."/>
        </authorList>
    </citation>
    <scope>NUCLEOTIDE SEQUENCE</scope>
</reference>
<proteinExistence type="predicted"/>
<protein>
    <submittedName>
        <fullName evidence="1">Uncharacterized protein</fullName>
    </submittedName>
</protein>
<dbReference type="AlphaFoldDB" id="A0A699IPC8"/>
<gene>
    <name evidence="1" type="ORF">Tci_554994</name>
</gene>
<evidence type="ECO:0000313" key="1">
    <source>
        <dbReference type="EMBL" id="GEZ83021.1"/>
    </source>
</evidence>
<feature type="non-terminal residue" evidence="1">
    <location>
        <position position="1"/>
    </location>
</feature>
<sequence length="96" mass="10635">KWCWGVVVEVVGVEGSGENGENWKEKGLLRNGWKYCALHSILNVGVPLKLTSRGLVAIGIPMLSHEEVGKFIVPRSWSLLESIQCLLGTIDFVRVM</sequence>
<comment type="caution">
    <text evidence="1">The sequence shown here is derived from an EMBL/GenBank/DDBJ whole genome shotgun (WGS) entry which is preliminary data.</text>
</comment>
<organism evidence="1">
    <name type="scientific">Tanacetum cinerariifolium</name>
    <name type="common">Dalmatian daisy</name>
    <name type="synonym">Chrysanthemum cinerariifolium</name>
    <dbReference type="NCBI Taxonomy" id="118510"/>
    <lineage>
        <taxon>Eukaryota</taxon>
        <taxon>Viridiplantae</taxon>
        <taxon>Streptophyta</taxon>
        <taxon>Embryophyta</taxon>
        <taxon>Tracheophyta</taxon>
        <taxon>Spermatophyta</taxon>
        <taxon>Magnoliopsida</taxon>
        <taxon>eudicotyledons</taxon>
        <taxon>Gunneridae</taxon>
        <taxon>Pentapetalae</taxon>
        <taxon>asterids</taxon>
        <taxon>campanulids</taxon>
        <taxon>Asterales</taxon>
        <taxon>Asteraceae</taxon>
        <taxon>Asteroideae</taxon>
        <taxon>Anthemideae</taxon>
        <taxon>Anthemidinae</taxon>
        <taxon>Tanacetum</taxon>
    </lineage>
</organism>
<name>A0A699IPC8_TANCI</name>